<protein>
    <submittedName>
        <fullName evidence="4">Putative ABC transporter ATP-binding protein YbhF</fullName>
    </submittedName>
</protein>
<keyword evidence="2 4" id="KW-0067">ATP-binding</keyword>
<accession>A0A5C5XNI9</accession>
<dbReference type="AlphaFoldDB" id="A0A5C5XNI9"/>
<feature type="domain" description="ABC transporter" evidence="3">
    <location>
        <begin position="23"/>
        <end position="248"/>
    </location>
</feature>
<dbReference type="Pfam" id="PF00005">
    <property type="entry name" value="ABC_tran"/>
    <property type="match status" value="1"/>
</dbReference>
<dbReference type="InterPro" id="IPR003593">
    <property type="entry name" value="AAA+_ATPase"/>
</dbReference>
<evidence type="ECO:0000256" key="1">
    <source>
        <dbReference type="ARBA" id="ARBA00022741"/>
    </source>
</evidence>
<sequence>MSSATNETGSRDPATDDSVAPVISTNEIEMHFSGCDALRGVNLAVRRGTVFALLGENGAGKTTLIRILTGFQPPSSGTARVCGMDPTRQALEIRRRIGYVSDSPTMYDWMKVDEIGWFTAGFYPDGYLEGYRDLIGRYELPPTRRIRELSKGQRAKVALSLALAHDPELLILDEPTSGLDPLVRREFLESMIDRAATGRTVLLSSHQISEVERVADEIAIVHQGRVQLTGVLADLRQSISEVTVKLHDPLTTLPSLTQPSQILSEQTSGRQRRMIVRDLTPENEALLSSSYGVFDVAHRSASLEELFVACTRGVDATKAIAAEHEAAPAPPVQGVTP</sequence>
<organism evidence="4 5">
    <name type="scientific">Allorhodopirellula solitaria</name>
    <dbReference type="NCBI Taxonomy" id="2527987"/>
    <lineage>
        <taxon>Bacteria</taxon>
        <taxon>Pseudomonadati</taxon>
        <taxon>Planctomycetota</taxon>
        <taxon>Planctomycetia</taxon>
        <taxon>Pirellulales</taxon>
        <taxon>Pirellulaceae</taxon>
        <taxon>Allorhodopirellula</taxon>
    </lineage>
</organism>
<keyword evidence="1" id="KW-0547">Nucleotide-binding</keyword>
<dbReference type="GO" id="GO:0016887">
    <property type="term" value="F:ATP hydrolysis activity"/>
    <property type="evidence" value="ECO:0007669"/>
    <property type="project" value="InterPro"/>
</dbReference>
<dbReference type="CDD" id="cd03230">
    <property type="entry name" value="ABC_DR_subfamily_A"/>
    <property type="match status" value="1"/>
</dbReference>
<dbReference type="PROSITE" id="PS00211">
    <property type="entry name" value="ABC_TRANSPORTER_1"/>
    <property type="match status" value="1"/>
</dbReference>
<dbReference type="SMART" id="SM00382">
    <property type="entry name" value="AAA"/>
    <property type="match status" value="1"/>
</dbReference>
<dbReference type="EMBL" id="SJPK01000009">
    <property type="protein sequence ID" value="TWT64737.1"/>
    <property type="molecule type" value="Genomic_DNA"/>
</dbReference>
<evidence type="ECO:0000259" key="3">
    <source>
        <dbReference type="PROSITE" id="PS50893"/>
    </source>
</evidence>
<comment type="caution">
    <text evidence="4">The sequence shown here is derived from an EMBL/GenBank/DDBJ whole genome shotgun (WGS) entry which is preliminary data.</text>
</comment>
<dbReference type="Proteomes" id="UP000318053">
    <property type="component" value="Unassembled WGS sequence"/>
</dbReference>
<dbReference type="GO" id="GO:0005524">
    <property type="term" value="F:ATP binding"/>
    <property type="evidence" value="ECO:0007669"/>
    <property type="project" value="UniProtKB-KW"/>
</dbReference>
<dbReference type="SUPFAM" id="SSF52540">
    <property type="entry name" value="P-loop containing nucleoside triphosphate hydrolases"/>
    <property type="match status" value="1"/>
</dbReference>
<evidence type="ECO:0000256" key="2">
    <source>
        <dbReference type="ARBA" id="ARBA00022840"/>
    </source>
</evidence>
<dbReference type="PANTHER" id="PTHR43158:SF10">
    <property type="entry name" value="ABC TRANSPORTER ATP-BINDING PROTEIN YTRB"/>
    <property type="match status" value="1"/>
</dbReference>
<dbReference type="PROSITE" id="PS50893">
    <property type="entry name" value="ABC_TRANSPORTER_2"/>
    <property type="match status" value="1"/>
</dbReference>
<dbReference type="InterPro" id="IPR017871">
    <property type="entry name" value="ABC_transporter-like_CS"/>
</dbReference>
<evidence type="ECO:0000313" key="5">
    <source>
        <dbReference type="Proteomes" id="UP000318053"/>
    </source>
</evidence>
<dbReference type="OrthoDB" id="9795548at2"/>
<dbReference type="Gene3D" id="3.40.50.300">
    <property type="entry name" value="P-loop containing nucleotide triphosphate hydrolases"/>
    <property type="match status" value="1"/>
</dbReference>
<evidence type="ECO:0000313" key="4">
    <source>
        <dbReference type="EMBL" id="TWT64737.1"/>
    </source>
</evidence>
<dbReference type="PANTHER" id="PTHR43158">
    <property type="entry name" value="SKFA PEPTIDE EXPORT ATP-BINDING PROTEIN SKFE"/>
    <property type="match status" value="1"/>
</dbReference>
<proteinExistence type="predicted"/>
<gene>
    <name evidence="4" type="primary">ybhF_5</name>
    <name evidence="4" type="ORF">CA85_35220</name>
</gene>
<dbReference type="InterPro" id="IPR003439">
    <property type="entry name" value="ABC_transporter-like_ATP-bd"/>
</dbReference>
<dbReference type="InterPro" id="IPR027417">
    <property type="entry name" value="P-loop_NTPase"/>
</dbReference>
<keyword evidence="5" id="KW-1185">Reference proteome</keyword>
<name>A0A5C5XNI9_9BACT</name>
<reference evidence="4 5" key="1">
    <citation type="submission" date="2019-02" db="EMBL/GenBank/DDBJ databases">
        <title>Deep-cultivation of Planctomycetes and their phenomic and genomic characterization uncovers novel biology.</title>
        <authorList>
            <person name="Wiegand S."/>
            <person name="Jogler M."/>
            <person name="Boedeker C."/>
            <person name="Pinto D."/>
            <person name="Vollmers J."/>
            <person name="Rivas-Marin E."/>
            <person name="Kohn T."/>
            <person name="Peeters S.H."/>
            <person name="Heuer A."/>
            <person name="Rast P."/>
            <person name="Oberbeckmann S."/>
            <person name="Bunk B."/>
            <person name="Jeske O."/>
            <person name="Meyerdierks A."/>
            <person name="Storesund J.E."/>
            <person name="Kallscheuer N."/>
            <person name="Luecker S."/>
            <person name="Lage O.M."/>
            <person name="Pohl T."/>
            <person name="Merkel B.J."/>
            <person name="Hornburger P."/>
            <person name="Mueller R.-W."/>
            <person name="Bruemmer F."/>
            <person name="Labrenz M."/>
            <person name="Spormann A.M."/>
            <person name="Op Den Camp H."/>
            <person name="Overmann J."/>
            <person name="Amann R."/>
            <person name="Jetten M.S.M."/>
            <person name="Mascher T."/>
            <person name="Medema M.H."/>
            <person name="Devos D.P."/>
            <person name="Kaster A.-K."/>
            <person name="Ovreas L."/>
            <person name="Rohde M."/>
            <person name="Galperin M.Y."/>
            <person name="Jogler C."/>
        </authorList>
    </citation>
    <scope>NUCLEOTIDE SEQUENCE [LARGE SCALE GENOMIC DNA]</scope>
    <source>
        <strain evidence="4 5">CA85</strain>
    </source>
</reference>